<accession>A0A939DK82</accession>
<dbReference type="InterPro" id="IPR008620">
    <property type="entry name" value="FixH"/>
</dbReference>
<dbReference type="Proteomes" id="UP000664654">
    <property type="component" value="Unassembled WGS sequence"/>
</dbReference>
<sequence length="163" mass="18463">MKDAPPPPWYKQFWPWFLIAIPLVSIILSTKMLLLATSGQDSMVIDDYYKEGKAINLSLEKIQRARELGIDSLIHFEGQRITLRFVQGAPASGEALSLYFQHPTLKDKDFQLLLTQNADGAYSAQLPNALAGKWHLTLTPFDGEWKVLQEVGLPRQDPIVFRP</sequence>
<keyword evidence="1" id="KW-0812">Transmembrane</keyword>
<reference evidence="2" key="1">
    <citation type="submission" date="2021-03" db="EMBL/GenBank/DDBJ databases">
        <title>novel species isolated from a fishpond in China.</title>
        <authorList>
            <person name="Lu H."/>
            <person name="Cai Z."/>
        </authorList>
    </citation>
    <scope>NUCLEOTIDE SEQUENCE</scope>
    <source>
        <strain evidence="2">JCM 30855</strain>
    </source>
</reference>
<evidence type="ECO:0000313" key="3">
    <source>
        <dbReference type="Proteomes" id="UP000664654"/>
    </source>
</evidence>
<dbReference type="EMBL" id="JAFKCV010000002">
    <property type="protein sequence ID" value="MBN7824253.1"/>
    <property type="molecule type" value="Genomic_DNA"/>
</dbReference>
<gene>
    <name evidence="2" type="ORF">J0A66_03335</name>
</gene>
<dbReference type="Pfam" id="PF05751">
    <property type="entry name" value="FixH"/>
    <property type="match status" value="1"/>
</dbReference>
<evidence type="ECO:0000313" key="2">
    <source>
        <dbReference type="EMBL" id="MBN7824253.1"/>
    </source>
</evidence>
<keyword evidence="1" id="KW-1133">Transmembrane helix</keyword>
<proteinExistence type="predicted"/>
<evidence type="ECO:0000256" key="1">
    <source>
        <dbReference type="SAM" id="Phobius"/>
    </source>
</evidence>
<name>A0A939DK82_9ALTE</name>
<organism evidence="2 3">
    <name type="scientific">Bowmanella dokdonensis</name>
    <dbReference type="NCBI Taxonomy" id="751969"/>
    <lineage>
        <taxon>Bacteria</taxon>
        <taxon>Pseudomonadati</taxon>
        <taxon>Pseudomonadota</taxon>
        <taxon>Gammaproteobacteria</taxon>
        <taxon>Alteromonadales</taxon>
        <taxon>Alteromonadaceae</taxon>
        <taxon>Bowmanella</taxon>
    </lineage>
</organism>
<keyword evidence="3" id="KW-1185">Reference proteome</keyword>
<dbReference type="AlphaFoldDB" id="A0A939DK82"/>
<protein>
    <submittedName>
        <fullName evidence="2">FixH family protein</fullName>
    </submittedName>
</protein>
<comment type="caution">
    <text evidence="2">The sequence shown here is derived from an EMBL/GenBank/DDBJ whole genome shotgun (WGS) entry which is preliminary data.</text>
</comment>
<feature type="transmembrane region" description="Helical" evidence="1">
    <location>
        <begin position="13"/>
        <end position="34"/>
    </location>
</feature>
<dbReference type="RefSeq" id="WP_206572377.1">
    <property type="nucleotide sequence ID" value="NZ_JAFKCV010000002.1"/>
</dbReference>
<keyword evidence="1" id="KW-0472">Membrane</keyword>